<comment type="caution">
    <text evidence="1">The sequence shown here is derived from an EMBL/GenBank/DDBJ whole genome shotgun (WGS) entry which is preliminary data.</text>
</comment>
<proteinExistence type="predicted"/>
<dbReference type="OrthoDB" id="191139at2759"/>
<protein>
    <submittedName>
        <fullName evidence="1">Uncharacterized protein</fullName>
    </submittedName>
</protein>
<gene>
    <name evidence="1" type="ORF">PECM_008105</name>
</gene>
<organism evidence="1 2">
    <name type="scientific">Penicillium ucsense</name>
    <dbReference type="NCBI Taxonomy" id="2839758"/>
    <lineage>
        <taxon>Eukaryota</taxon>
        <taxon>Fungi</taxon>
        <taxon>Dikarya</taxon>
        <taxon>Ascomycota</taxon>
        <taxon>Pezizomycotina</taxon>
        <taxon>Eurotiomycetes</taxon>
        <taxon>Eurotiomycetidae</taxon>
        <taxon>Eurotiales</taxon>
        <taxon>Aspergillaceae</taxon>
        <taxon>Penicillium</taxon>
    </lineage>
</organism>
<keyword evidence="2" id="KW-1185">Reference proteome</keyword>
<evidence type="ECO:0000313" key="1">
    <source>
        <dbReference type="EMBL" id="KAF7719168.1"/>
    </source>
</evidence>
<dbReference type="AlphaFoldDB" id="A0A8J8WJT2"/>
<dbReference type="Proteomes" id="UP000631181">
    <property type="component" value="Unassembled WGS sequence"/>
</dbReference>
<name>A0A8J8WJT2_9EURO</name>
<sequence>MRKHHRRDQGGQLDRIEGDVDEDSLVNGTAQFPKNEEFETALKVPDYLQADESVSLIKPTGPLVEVVGAIRVWMSLKKDTRLEYAKQARRARRCYVCRQKCSILNVHNLYPSLCSPCGGLQPGVFTDISAGQVGSYRKTAPVTGGRINLGYHTALRLLGCGASVMMSSRYPADAADQYSKETRFHTVGIKAEDCWC</sequence>
<dbReference type="EMBL" id="WIWV01000008">
    <property type="protein sequence ID" value="KAF7719168.1"/>
    <property type="molecule type" value="Genomic_DNA"/>
</dbReference>
<reference evidence="1" key="1">
    <citation type="journal article" date="2020" name="Front. Microbiol.">
        <title>Gene regulatory networks of Penicillium echinulatum 2HH and Penicillium oxalicum 114-2 inferred by a computational biology approach.</title>
        <authorList>
            <person name="Lenz A.R."/>
            <person name="Galan-Vasquez E."/>
            <person name="Balbinot E."/>
            <person name="De Abreu F.P."/>
            <person name="De Oliveira N.S."/>
            <person name="Da Rosa L.O."/>
            <person name="De Avila E Silva S."/>
            <person name="Camassola M."/>
            <person name="Dillon A.J.P."/>
            <person name="Perez-Rueda E."/>
        </authorList>
    </citation>
    <scope>NUCLEOTIDE SEQUENCE</scope>
    <source>
        <strain evidence="1">S1M29</strain>
    </source>
</reference>
<evidence type="ECO:0000313" key="2">
    <source>
        <dbReference type="Proteomes" id="UP000631181"/>
    </source>
</evidence>
<dbReference type="InterPro" id="IPR036291">
    <property type="entry name" value="NAD(P)-bd_dom_sf"/>
</dbReference>
<accession>A0A8J8WJT2</accession>
<dbReference type="SUPFAM" id="SSF51735">
    <property type="entry name" value="NAD(P)-binding Rossmann-fold domains"/>
    <property type="match status" value="1"/>
</dbReference>